<accession>A0A0G4HGD5</accession>
<sequence>MQRASGANRNLNFFPSPEGQSLEARSSFLKAFLLRYARALASRVAEVRAGGTAQSDLGRIEPLRQLLNVLPSLIFPKPGYADTFREWRNNGKHVALVDSFPWGVLLDREAYKRNFLGQIFPTLRELVESLRPFLPPTEWKRIEEGKQAVERALYGLSA</sequence>
<proteinExistence type="predicted"/>
<gene>
    <name evidence="1" type="ORF">Cvel_27359</name>
</gene>
<dbReference type="VEuPathDB" id="CryptoDB:Cvel_27359"/>
<reference evidence="1" key="1">
    <citation type="submission" date="2014-11" db="EMBL/GenBank/DDBJ databases">
        <authorList>
            <person name="Otto D Thomas"/>
            <person name="Naeem Raeece"/>
        </authorList>
    </citation>
    <scope>NUCLEOTIDE SEQUENCE</scope>
</reference>
<organism evidence="1">
    <name type="scientific">Chromera velia CCMP2878</name>
    <dbReference type="NCBI Taxonomy" id="1169474"/>
    <lineage>
        <taxon>Eukaryota</taxon>
        <taxon>Sar</taxon>
        <taxon>Alveolata</taxon>
        <taxon>Colpodellida</taxon>
        <taxon>Chromeraceae</taxon>
        <taxon>Chromera</taxon>
    </lineage>
</organism>
<name>A0A0G4HGD5_9ALVE</name>
<evidence type="ECO:0000313" key="1">
    <source>
        <dbReference type="EMBL" id="CEM43171.1"/>
    </source>
</evidence>
<protein>
    <submittedName>
        <fullName evidence="1">Uncharacterized protein</fullName>
    </submittedName>
</protein>
<dbReference type="AlphaFoldDB" id="A0A0G4HGD5"/>
<dbReference type="EMBL" id="CDMZ01002628">
    <property type="protein sequence ID" value="CEM43171.1"/>
    <property type="molecule type" value="Genomic_DNA"/>
</dbReference>